<keyword evidence="2" id="KW-1185">Reference proteome</keyword>
<dbReference type="RefSeq" id="WP_184580205.1">
    <property type="nucleotide sequence ID" value="NZ_JACHJT010000001.1"/>
</dbReference>
<evidence type="ECO:0000313" key="2">
    <source>
        <dbReference type="Proteomes" id="UP000523007"/>
    </source>
</evidence>
<organism evidence="1 2">
    <name type="scientific">Lipingzhangella halophila</name>
    <dbReference type="NCBI Taxonomy" id="1783352"/>
    <lineage>
        <taxon>Bacteria</taxon>
        <taxon>Bacillati</taxon>
        <taxon>Actinomycetota</taxon>
        <taxon>Actinomycetes</taxon>
        <taxon>Streptosporangiales</taxon>
        <taxon>Nocardiopsidaceae</taxon>
        <taxon>Lipingzhangella</taxon>
    </lineage>
</organism>
<evidence type="ECO:0000313" key="1">
    <source>
        <dbReference type="EMBL" id="MBB4932638.1"/>
    </source>
</evidence>
<sequence length="77" mass="8732">MRVELWTAGSATLRDAAGEQAERLAGFREAPIPGAEFAGRIRVHRVPLERERRFFGARTRTGKVNRIIIREMRLAGE</sequence>
<gene>
    <name evidence="1" type="ORF">F4561_003458</name>
</gene>
<comment type="caution">
    <text evidence="1">The sequence shown here is derived from an EMBL/GenBank/DDBJ whole genome shotgun (WGS) entry which is preliminary data.</text>
</comment>
<dbReference type="Proteomes" id="UP000523007">
    <property type="component" value="Unassembled WGS sequence"/>
</dbReference>
<accession>A0A7W7W3L3</accession>
<proteinExistence type="predicted"/>
<reference evidence="1 2" key="1">
    <citation type="submission" date="2020-08" db="EMBL/GenBank/DDBJ databases">
        <title>Sequencing the genomes of 1000 actinobacteria strains.</title>
        <authorList>
            <person name="Klenk H.-P."/>
        </authorList>
    </citation>
    <scope>NUCLEOTIDE SEQUENCE [LARGE SCALE GENOMIC DNA]</scope>
    <source>
        <strain evidence="1 2">DSM 102030</strain>
    </source>
</reference>
<name>A0A7W7W3L3_9ACTN</name>
<protein>
    <submittedName>
        <fullName evidence="1">Uncharacterized protein</fullName>
    </submittedName>
</protein>
<dbReference type="AlphaFoldDB" id="A0A7W7W3L3"/>
<dbReference type="EMBL" id="JACHJT010000001">
    <property type="protein sequence ID" value="MBB4932638.1"/>
    <property type="molecule type" value="Genomic_DNA"/>
</dbReference>